<keyword evidence="1" id="KW-1133">Transmembrane helix</keyword>
<evidence type="ECO:0000313" key="3">
    <source>
        <dbReference type="Proteomes" id="UP000075320"/>
    </source>
</evidence>
<evidence type="ECO:0000256" key="1">
    <source>
        <dbReference type="SAM" id="Phobius"/>
    </source>
</evidence>
<dbReference type="EMBL" id="LUKE01000005">
    <property type="protein sequence ID" value="KYG62393.1"/>
    <property type="molecule type" value="Genomic_DNA"/>
</dbReference>
<dbReference type="RefSeq" id="WP_061836354.1">
    <property type="nucleotide sequence ID" value="NZ_LUKE01000005.1"/>
</dbReference>
<sequence length="232" mass="26133">MAEFNNCFTLKGMKNSFKMTFLAVIIGGGALLMYSVYRTQNVVPHLLEKIFSEDVNDKFHAYATKVSGKQSLHVARLNRMEIYERTSKAKAFGFSLPDVIVSITFPVEYNYNVSLTAGWKFEKRDGMLMVYAPELSGQTPAVNVSEMKFEIKKGSFIRDENQVRERLQKELTGFLSENSIALREQVRTEARLSIEQFVRGWVASQVTENTTALPIKVLFPGENADAPPSGTP</sequence>
<reference evidence="2 3" key="1">
    <citation type="submission" date="2016-03" db="EMBL/GenBank/DDBJ databases">
        <authorList>
            <person name="Ploux O."/>
        </authorList>
    </citation>
    <scope>NUCLEOTIDE SEQUENCE [LARGE SCALE GENOMIC DNA]</scope>
    <source>
        <strain evidence="2 3">R0</strain>
    </source>
</reference>
<keyword evidence="1" id="KW-0472">Membrane</keyword>
<keyword evidence="3" id="KW-1185">Reference proteome</keyword>
<dbReference type="AlphaFoldDB" id="A0A150WGT4"/>
<name>A0A150WGT4_BDEBC</name>
<accession>A0A150WGT4</accession>
<evidence type="ECO:0000313" key="2">
    <source>
        <dbReference type="EMBL" id="KYG62393.1"/>
    </source>
</evidence>
<dbReference type="Proteomes" id="UP000075320">
    <property type="component" value="Unassembled WGS sequence"/>
</dbReference>
<evidence type="ECO:0008006" key="4">
    <source>
        <dbReference type="Google" id="ProtNLM"/>
    </source>
</evidence>
<keyword evidence="1" id="KW-0812">Transmembrane</keyword>
<protein>
    <recommendedName>
        <fullName evidence="4">DUF4230 domain-containing protein</fullName>
    </recommendedName>
</protein>
<feature type="transmembrane region" description="Helical" evidence="1">
    <location>
        <begin position="20"/>
        <end position="37"/>
    </location>
</feature>
<proteinExistence type="predicted"/>
<dbReference type="OrthoDB" id="9956367at2"/>
<gene>
    <name evidence="2" type="ORF">AZI86_16285</name>
</gene>
<comment type="caution">
    <text evidence="2">The sequence shown here is derived from an EMBL/GenBank/DDBJ whole genome shotgun (WGS) entry which is preliminary data.</text>
</comment>
<organism evidence="2 3">
    <name type="scientific">Bdellovibrio bacteriovorus</name>
    <dbReference type="NCBI Taxonomy" id="959"/>
    <lineage>
        <taxon>Bacteria</taxon>
        <taxon>Pseudomonadati</taxon>
        <taxon>Bdellovibrionota</taxon>
        <taxon>Bdellovibrionia</taxon>
        <taxon>Bdellovibrionales</taxon>
        <taxon>Pseudobdellovibrionaceae</taxon>
        <taxon>Bdellovibrio</taxon>
    </lineage>
</organism>